<dbReference type="KEGG" id="rtu:PR017_09790"/>
<dbReference type="InterPro" id="IPR025528">
    <property type="entry name" value="BrnA_antitoxin"/>
</dbReference>
<reference evidence="2" key="2">
    <citation type="journal article" date="2023" name="MicrobiologyOpen">
        <title>Genomics of the tumorigenes clade of the family Rhizobiaceae and description of Rhizobium rhododendri sp. nov.</title>
        <authorList>
            <person name="Kuzmanovic N."/>
            <person name="diCenzo G.C."/>
            <person name="Bunk B."/>
            <person name="Sproeer C."/>
            <person name="Fruehling A."/>
            <person name="Neumann-Schaal M."/>
            <person name="Overmann J."/>
            <person name="Smalla K."/>
        </authorList>
    </citation>
    <scope>NUCLEOTIDE SEQUENCE [LARGE SCALE GENOMIC DNA]</scope>
    <source>
        <strain evidence="2">1078</strain>
    </source>
</reference>
<proteinExistence type="predicted"/>
<dbReference type="AlphaFoldDB" id="A0AAF1KC14"/>
<dbReference type="EMBL" id="CP117255">
    <property type="protein sequence ID" value="WFR94140.1"/>
    <property type="molecule type" value="Genomic_DNA"/>
</dbReference>
<organism evidence="1 2">
    <name type="scientific">Rhizobium tumorigenes</name>
    <dbReference type="NCBI Taxonomy" id="2041385"/>
    <lineage>
        <taxon>Bacteria</taxon>
        <taxon>Pseudomonadati</taxon>
        <taxon>Pseudomonadota</taxon>
        <taxon>Alphaproteobacteria</taxon>
        <taxon>Hyphomicrobiales</taxon>
        <taxon>Rhizobiaceae</taxon>
        <taxon>Rhizobium/Agrobacterium group</taxon>
        <taxon>Rhizobium</taxon>
    </lineage>
</organism>
<dbReference type="RefSeq" id="WP_111222749.1">
    <property type="nucleotide sequence ID" value="NZ_CP117255.1"/>
</dbReference>
<evidence type="ECO:0000313" key="1">
    <source>
        <dbReference type="EMBL" id="WFR94140.1"/>
    </source>
</evidence>
<keyword evidence="2" id="KW-1185">Reference proteome</keyword>
<protein>
    <submittedName>
        <fullName evidence="1">BrnA antitoxin family protein</fullName>
    </submittedName>
</protein>
<dbReference type="Proteomes" id="UP000249499">
    <property type="component" value="Chromosome"/>
</dbReference>
<accession>A0AAF1KC14</accession>
<gene>
    <name evidence="1" type="ORF">PR017_09790</name>
</gene>
<reference evidence="1 2" key="1">
    <citation type="journal article" date="2018" name="Sci. Rep.">
        <title>Rhizobium tumorigenes sp. nov., a novel plant tumorigenic bacterium isolated from cane gall tumors on thornless blackberry.</title>
        <authorList>
            <person name="Kuzmanovi N."/>
            <person name="Smalla K."/>
            <person name="Gronow S."/>
            <person name="PuBawska J."/>
        </authorList>
    </citation>
    <scope>NUCLEOTIDE SEQUENCE [LARGE SCALE GENOMIC DNA]</scope>
    <source>
        <strain evidence="1 2">1078</strain>
    </source>
</reference>
<dbReference type="Pfam" id="PF14384">
    <property type="entry name" value="BrnA_antitoxin"/>
    <property type="match status" value="1"/>
</dbReference>
<evidence type="ECO:0000313" key="2">
    <source>
        <dbReference type="Proteomes" id="UP000249499"/>
    </source>
</evidence>
<name>A0AAF1KC14_9HYPH</name>
<sequence length="111" mass="12987">MKSENITRITLEEILAKRARGEVSETDWARVDAMTDEDIERAMRDDPDWADFIDIDWSKAEWVVPVAKKALSIRLDQDIVDFFQAGGKGYQTRINAVLRHYMSEEKRRRAK</sequence>